<reference evidence="2" key="1">
    <citation type="submission" date="2016-01" db="EMBL/GenBank/DDBJ databases">
        <authorList>
            <person name="Peeters C."/>
        </authorList>
    </citation>
    <scope>NUCLEOTIDE SEQUENCE</scope>
    <source>
        <strain evidence="2">LMG 29322</strain>
    </source>
</reference>
<dbReference type="RefSeq" id="WP_061169020.1">
    <property type="nucleotide sequence ID" value="NZ_FCOA02000012.1"/>
</dbReference>
<feature type="region of interest" description="Disordered" evidence="1">
    <location>
        <begin position="68"/>
        <end position="111"/>
    </location>
</feature>
<evidence type="ECO:0000313" key="2">
    <source>
        <dbReference type="EMBL" id="SAK70840.1"/>
    </source>
</evidence>
<dbReference type="Proteomes" id="UP000054851">
    <property type="component" value="Unassembled WGS sequence"/>
</dbReference>
<comment type="caution">
    <text evidence="2">The sequence shown here is derived from an EMBL/GenBank/DDBJ whole genome shotgun (WGS) entry which is preliminary data.</text>
</comment>
<dbReference type="EMBL" id="FCOA02000012">
    <property type="protein sequence ID" value="SAK70840.1"/>
    <property type="molecule type" value="Genomic_DNA"/>
</dbReference>
<proteinExistence type="predicted"/>
<feature type="compositionally biased region" description="Polar residues" evidence="1">
    <location>
        <begin position="83"/>
        <end position="93"/>
    </location>
</feature>
<gene>
    <name evidence="2" type="ORF">AWB79_03864</name>
</gene>
<evidence type="ECO:0000313" key="3">
    <source>
        <dbReference type="Proteomes" id="UP000054851"/>
    </source>
</evidence>
<feature type="compositionally biased region" description="Low complexity" evidence="1">
    <location>
        <begin position="98"/>
        <end position="111"/>
    </location>
</feature>
<dbReference type="OrthoDB" id="662444at2"/>
<evidence type="ECO:0008006" key="4">
    <source>
        <dbReference type="Google" id="ProtNLM"/>
    </source>
</evidence>
<dbReference type="AlphaFoldDB" id="A0A158BLJ2"/>
<name>A0A158BLJ2_9BURK</name>
<evidence type="ECO:0000256" key="1">
    <source>
        <dbReference type="SAM" id="MobiDB-lite"/>
    </source>
</evidence>
<accession>A0A158BLJ2</accession>
<organism evidence="2 3">
    <name type="scientific">Caballeronia hypogeia</name>
    <dbReference type="NCBI Taxonomy" id="1777140"/>
    <lineage>
        <taxon>Bacteria</taxon>
        <taxon>Pseudomonadati</taxon>
        <taxon>Pseudomonadota</taxon>
        <taxon>Betaproteobacteria</taxon>
        <taxon>Burkholderiales</taxon>
        <taxon>Burkholderiaceae</taxon>
        <taxon>Caballeronia</taxon>
    </lineage>
</organism>
<keyword evidence="3" id="KW-1185">Reference proteome</keyword>
<sequence>MSRKKNSITIDRDFLRGIVATGKYQEYADNKLAGFGVKVTPTGAVAYTYRYTAPDGSRPRKIIGHYHACNPAKPANSRVRNPRCSTIRATRSPNKLRAGSAASTPAPSSTC</sequence>
<dbReference type="InterPro" id="IPR038488">
    <property type="entry name" value="Integrase_DNA-bd_sf"/>
</dbReference>
<protein>
    <recommendedName>
        <fullName evidence="4">Integrase DNA-binding domain-containing protein</fullName>
    </recommendedName>
</protein>
<dbReference type="Gene3D" id="3.30.160.390">
    <property type="entry name" value="Integrase, DNA-binding domain"/>
    <property type="match status" value="1"/>
</dbReference>